<dbReference type="OrthoDB" id="407355at2759"/>
<dbReference type="InterPro" id="IPR023584">
    <property type="entry name" value="Ribosome_recyc_fac_dom"/>
</dbReference>
<dbReference type="GO" id="GO:0005739">
    <property type="term" value="C:mitochondrion"/>
    <property type="evidence" value="ECO:0007669"/>
    <property type="project" value="TreeGrafter"/>
</dbReference>
<comment type="function">
    <text evidence="3">Necessary for protein synthesis in mitochondria. Functions as a ribosome recycling factor in mitochondria.</text>
</comment>
<keyword evidence="2" id="KW-0648">Protein biosynthesis</keyword>
<dbReference type="PANTHER" id="PTHR20982">
    <property type="entry name" value="RIBOSOME RECYCLING FACTOR"/>
    <property type="match status" value="1"/>
</dbReference>
<feature type="compositionally biased region" description="Basic and acidic residues" evidence="4">
    <location>
        <begin position="163"/>
        <end position="183"/>
    </location>
</feature>
<evidence type="ECO:0000256" key="4">
    <source>
        <dbReference type="SAM" id="MobiDB-lite"/>
    </source>
</evidence>
<feature type="compositionally biased region" description="Low complexity" evidence="4">
    <location>
        <begin position="136"/>
        <end position="162"/>
    </location>
</feature>
<sequence>MSDNSKVLLLMLWGTYANVGRAPGASPTFASQLNQPGEQKKIYVPKSDQLDVWWTLKLVARPSQHTETKMPPRSRETAQVVQQLLLPAHRQLRPSSLSQQQQSLCFQCQTRLLRSYAPKRILPLRVPTQAHHVPARTLSTSTSLLKKSSGSSKSSRKSPSVDSLRHKDDMHIPDNKATRNRDSEIDPYDFSELEAAIAKAVARLKEALVKTKDAGRVTPEMIEALPVEINVKGAETGRGSPHKEKAKVGDLASVVAKGGRSVQIFCAEESHVKPIASALLASPYSLVPQTTAPHTPGTTSVSQSNPPTASNPLLITVPVPPITAETRNLARTEAKKMFDRASQDVRNARGDAQKRFRKMELGKLVIQDELRKAHKQMEEVVKKGQDEVKKVYEASLKALEG</sequence>
<evidence type="ECO:0000256" key="2">
    <source>
        <dbReference type="ARBA" id="ARBA00022917"/>
    </source>
</evidence>
<evidence type="ECO:0000259" key="6">
    <source>
        <dbReference type="Pfam" id="PF01765"/>
    </source>
</evidence>
<dbReference type="InterPro" id="IPR002661">
    <property type="entry name" value="Ribosome_recyc_fac"/>
</dbReference>
<dbReference type="InterPro" id="IPR036191">
    <property type="entry name" value="RRF_sf"/>
</dbReference>
<feature type="chain" id="PRO_5008061021" description="Ribosome recycling factor domain-containing protein" evidence="5">
    <location>
        <begin position="18"/>
        <end position="401"/>
    </location>
</feature>
<comment type="similarity">
    <text evidence="1">Belongs to the RRF family.</text>
</comment>
<dbReference type="Gene3D" id="3.30.1360.40">
    <property type="match status" value="1"/>
</dbReference>
<feature type="compositionally biased region" description="Polar residues" evidence="4">
    <location>
        <begin position="290"/>
        <end position="313"/>
    </location>
</feature>
<dbReference type="GeneID" id="34600256"/>
<evidence type="ECO:0000256" key="5">
    <source>
        <dbReference type="SAM" id="SignalP"/>
    </source>
</evidence>
<feature type="domain" description="Ribosome recycling factor" evidence="6">
    <location>
        <begin position="210"/>
        <end position="398"/>
    </location>
</feature>
<dbReference type="AlphaFoldDB" id="A0A177FAY6"/>
<evidence type="ECO:0000313" key="7">
    <source>
        <dbReference type="EMBL" id="OAG40592.1"/>
    </source>
</evidence>
<dbReference type="PANTHER" id="PTHR20982:SF3">
    <property type="entry name" value="MITOCHONDRIAL RIBOSOME RECYCLING FACTOR PSEUDO 1"/>
    <property type="match status" value="1"/>
</dbReference>
<name>A0A177FAY6_9EURO</name>
<gene>
    <name evidence="7" type="ORF">AYO21_05088</name>
</gene>
<dbReference type="GO" id="GO:0043023">
    <property type="term" value="F:ribosomal large subunit binding"/>
    <property type="evidence" value="ECO:0007669"/>
    <property type="project" value="TreeGrafter"/>
</dbReference>
<evidence type="ECO:0000313" key="8">
    <source>
        <dbReference type="Proteomes" id="UP000077002"/>
    </source>
</evidence>
<accession>A0A177FAY6</accession>
<dbReference type="Gene3D" id="1.10.132.20">
    <property type="entry name" value="Ribosome-recycling factor"/>
    <property type="match status" value="1"/>
</dbReference>
<comment type="caution">
    <text evidence="7">The sequence shown here is derived from an EMBL/GenBank/DDBJ whole genome shotgun (WGS) entry which is preliminary data.</text>
</comment>
<organism evidence="7 8">
    <name type="scientific">Fonsecaea monophora</name>
    <dbReference type="NCBI Taxonomy" id="254056"/>
    <lineage>
        <taxon>Eukaryota</taxon>
        <taxon>Fungi</taxon>
        <taxon>Dikarya</taxon>
        <taxon>Ascomycota</taxon>
        <taxon>Pezizomycotina</taxon>
        <taxon>Eurotiomycetes</taxon>
        <taxon>Chaetothyriomycetidae</taxon>
        <taxon>Chaetothyriales</taxon>
        <taxon>Herpotrichiellaceae</taxon>
        <taxon>Fonsecaea</taxon>
    </lineage>
</organism>
<evidence type="ECO:0000256" key="1">
    <source>
        <dbReference type="ARBA" id="ARBA00005912"/>
    </source>
</evidence>
<dbReference type="EMBL" id="LVKK01000031">
    <property type="protein sequence ID" value="OAG40592.1"/>
    <property type="molecule type" value="Genomic_DNA"/>
</dbReference>
<dbReference type="SUPFAM" id="SSF55194">
    <property type="entry name" value="Ribosome recycling factor, RRF"/>
    <property type="match status" value="1"/>
</dbReference>
<evidence type="ECO:0000256" key="3">
    <source>
        <dbReference type="ARBA" id="ARBA00024909"/>
    </source>
</evidence>
<dbReference type="Pfam" id="PF01765">
    <property type="entry name" value="RRF"/>
    <property type="match status" value="1"/>
</dbReference>
<feature type="region of interest" description="Disordered" evidence="4">
    <location>
        <begin position="133"/>
        <end position="183"/>
    </location>
</feature>
<reference evidence="7 8" key="1">
    <citation type="submission" date="2016-03" db="EMBL/GenBank/DDBJ databases">
        <title>Draft genome sequence of the Fonsecaea monophora CBS 269.37.</title>
        <authorList>
            <person name="Bombassaro A."/>
            <person name="Vinicius W.A."/>
            <person name="De Hoog S."/>
            <person name="Sun J."/>
            <person name="Souza E.M."/>
            <person name="Raittz R.T."/>
            <person name="Costa F."/>
            <person name="Leao A.C."/>
            <person name="Tadra-Sfeir M.Z."/>
            <person name="Baura V."/>
            <person name="Balsanelli E."/>
            <person name="Pedrosa F.O."/>
            <person name="Moreno L.F."/>
            <person name="Steffens M.B."/>
            <person name="Xi L."/>
            <person name="Bocca A.L."/>
            <person name="Felipe M.S."/>
            <person name="Teixeira M."/>
            <person name="Telles Filho F.Q."/>
            <person name="Azevedo C.M."/>
            <person name="Gomes R."/>
            <person name="Vicente V.A."/>
        </authorList>
    </citation>
    <scope>NUCLEOTIDE SEQUENCE [LARGE SCALE GENOMIC DNA]</scope>
    <source>
        <strain evidence="7 8">CBS 269.37</strain>
    </source>
</reference>
<keyword evidence="5" id="KW-0732">Signal</keyword>
<dbReference type="RefSeq" id="XP_022512544.1">
    <property type="nucleotide sequence ID" value="XM_022655059.1"/>
</dbReference>
<protein>
    <recommendedName>
        <fullName evidence="6">Ribosome recycling factor domain-containing protein</fullName>
    </recommendedName>
</protein>
<feature type="region of interest" description="Disordered" evidence="4">
    <location>
        <begin position="290"/>
        <end position="315"/>
    </location>
</feature>
<proteinExistence type="inferred from homology"/>
<feature type="signal peptide" evidence="5">
    <location>
        <begin position="1"/>
        <end position="17"/>
    </location>
</feature>
<dbReference type="Proteomes" id="UP000077002">
    <property type="component" value="Unassembled WGS sequence"/>
</dbReference>
<keyword evidence="8" id="KW-1185">Reference proteome</keyword>
<dbReference type="GO" id="GO:0006412">
    <property type="term" value="P:translation"/>
    <property type="evidence" value="ECO:0007669"/>
    <property type="project" value="UniProtKB-KW"/>
</dbReference>